<dbReference type="AlphaFoldDB" id="S8AUF7"/>
<accession>S8AUF7</accession>
<reference evidence="1 2" key="1">
    <citation type="journal article" date="2013" name="PLoS Genet.">
        <title>Genomic mechanisms accounting for the adaptation to parasitism in nematode-trapping fungi.</title>
        <authorList>
            <person name="Meerupati T."/>
            <person name="Andersson K.M."/>
            <person name="Friman E."/>
            <person name="Kumar D."/>
            <person name="Tunlid A."/>
            <person name="Ahren D."/>
        </authorList>
    </citation>
    <scope>NUCLEOTIDE SEQUENCE [LARGE SCALE GENOMIC DNA]</scope>
    <source>
        <strain evidence="1 2">CBS 200.50</strain>
    </source>
</reference>
<protein>
    <submittedName>
        <fullName evidence="1">Uncharacterized protein</fullName>
    </submittedName>
</protein>
<dbReference type="OrthoDB" id="5273928at2759"/>
<keyword evidence="2" id="KW-1185">Reference proteome</keyword>
<dbReference type="Proteomes" id="UP000015100">
    <property type="component" value="Unassembled WGS sequence"/>
</dbReference>
<evidence type="ECO:0000313" key="2">
    <source>
        <dbReference type="Proteomes" id="UP000015100"/>
    </source>
</evidence>
<evidence type="ECO:0000313" key="1">
    <source>
        <dbReference type="EMBL" id="EPS44601.1"/>
    </source>
</evidence>
<name>S8AUF7_DACHA</name>
<organism evidence="1 2">
    <name type="scientific">Dactylellina haptotyla (strain CBS 200.50)</name>
    <name type="common">Nematode-trapping fungus</name>
    <name type="synonym">Monacrosporium haptotylum</name>
    <dbReference type="NCBI Taxonomy" id="1284197"/>
    <lineage>
        <taxon>Eukaryota</taxon>
        <taxon>Fungi</taxon>
        <taxon>Dikarya</taxon>
        <taxon>Ascomycota</taxon>
        <taxon>Pezizomycotina</taxon>
        <taxon>Orbiliomycetes</taxon>
        <taxon>Orbiliales</taxon>
        <taxon>Orbiliaceae</taxon>
        <taxon>Dactylellina</taxon>
    </lineage>
</organism>
<dbReference type="OMA" id="FCEVYGH"/>
<dbReference type="EMBL" id="AQGS01000041">
    <property type="protein sequence ID" value="EPS44601.1"/>
    <property type="molecule type" value="Genomic_DNA"/>
</dbReference>
<dbReference type="HOGENOM" id="CLU_597198_0_0_1"/>
<comment type="caution">
    <text evidence="1">The sequence shown here is derived from an EMBL/GenBank/DDBJ whole genome shotgun (WGS) entry which is preliminary data.</text>
</comment>
<sequence>MALNFFTGRFRPKPLPGTALYSTTTNRSGPVLRYDDQSGNLFTEEIFRTPSDCLSLLDRPTYAERQVLFSKYPRTNPKRQDPTLFNLCRLIVLQHVESLTPQVLSQLPWHYGKIIWEDLIHATADSFTVFRNFCEVYGHEPDFHPGNRELLSTQTKVLESRHLKLPMTNHRPWTPLYIPYLSSNSAAWLVNLTLTGGFDLWELTELTGLQNLVSLKLCFPLDAPHRSLARVFKNWVTNKRNFENLRILRLSYLPESVVVNEGSILGALDGLPALKLVELRIRDKWSKPTMYNCDYLKRNSFGIGRATGWNIICWKSTCRNCLQTVLQDSELAEIVLGGIKLADSDTNLRMHRLAPWIIKKHTAGGQRKIILNVSSEGSSGLDDGTLFFYRKEFISRVQGISEPKRAKKRLLLSDGEDEDVNVPSRRMEVTKAYRRAKATKRQDIGSLLNSFT</sequence>
<proteinExistence type="predicted"/>
<gene>
    <name evidence="1" type="ORF">H072_1394</name>
</gene>
<reference evidence="2" key="2">
    <citation type="submission" date="2013-04" db="EMBL/GenBank/DDBJ databases">
        <title>Genomic mechanisms accounting for the adaptation to parasitism in nematode-trapping fungi.</title>
        <authorList>
            <person name="Ahren D.G."/>
        </authorList>
    </citation>
    <scope>NUCLEOTIDE SEQUENCE [LARGE SCALE GENOMIC DNA]</scope>
    <source>
        <strain evidence="2">CBS 200.50</strain>
    </source>
</reference>